<dbReference type="InterPro" id="IPR054399">
    <property type="entry name" value="Fervidolysin-like_N_prodom"/>
</dbReference>
<dbReference type="PROSITE" id="PS00138">
    <property type="entry name" value="SUBTILASE_SER"/>
    <property type="match status" value="1"/>
</dbReference>
<dbReference type="SUPFAM" id="SSF89260">
    <property type="entry name" value="Collagen-binding domain"/>
    <property type="match status" value="1"/>
</dbReference>
<evidence type="ECO:0000259" key="8">
    <source>
        <dbReference type="Pfam" id="PF04151"/>
    </source>
</evidence>
<dbReference type="InterPro" id="IPR015500">
    <property type="entry name" value="Peptidase_S8_subtilisin-rel"/>
</dbReference>
<dbReference type="PROSITE" id="PS51257">
    <property type="entry name" value="PROKAR_LIPOPROTEIN"/>
    <property type="match status" value="1"/>
</dbReference>
<dbReference type="Pfam" id="PF22148">
    <property type="entry name" value="Fervidolysin_NPro-like"/>
    <property type="match status" value="1"/>
</dbReference>
<reference evidence="11 12" key="1">
    <citation type="journal article" date="2019" name="Extremophiles">
        <title>Biogeography of thermophiles and predominance of Thermus scotoductus in domestic water heaters.</title>
        <authorList>
            <person name="Wilpiszeski R.L."/>
            <person name="Zhang Z."/>
            <person name="House C.H."/>
        </authorList>
    </citation>
    <scope>NUCLEOTIDE SEQUENCE [LARGE SCALE GENOMIC DNA]</scope>
    <source>
        <strain evidence="11 12">25_S25</strain>
    </source>
</reference>
<proteinExistence type="inferred from homology"/>
<evidence type="ECO:0000256" key="2">
    <source>
        <dbReference type="ARBA" id="ARBA00022670"/>
    </source>
</evidence>
<dbReference type="Pfam" id="PF24025">
    <property type="entry name" value="Ig_DR_A0283-like"/>
    <property type="match status" value="1"/>
</dbReference>
<organism evidence="11 12">
    <name type="scientific">Thermus scotoductus</name>
    <dbReference type="NCBI Taxonomy" id="37636"/>
    <lineage>
        <taxon>Bacteria</taxon>
        <taxon>Thermotogati</taxon>
        <taxon>Deinococcota</taxon>
        <taxon>Deinococci</taxon>
        <taxon>Thermales</taxon>
        <taxon>Thermaceae</taxon>
        <taxon>Thermus</taxon>
    </lineage>
</organism>
<dbReference type="InterPro" id="IPR022398">
    <property type="entry name" value="Peptidase_S8_His-AS"/>
</dbReference>
<dbReference type="PROSITE" id="PS00137">
    <property type="entry name" value="SUBTILASE_HIS"/>
    <property type="match status" value="1"/>
</dbReference>
<feature type="active site" description="Charge relay system" evidence="5">
    <location>
        <position position="383"/>
    </location>
</feature>
<name>A0A430RTM5_THESC</name>
<keyword evidence="2 5" id="KW-0645">Protease</keyword>
<feature type="active site" description="Charge relay system" evidence="5">
    <location>
        <position position="228"/>
    </location>
</feature>
<dbReference type="RefSeq" id="WP_126170763.1">
    <property type="nucleotide sequence ID" value="NZ_PELL01000385.1"/>
</dbReference>
<evidence type="ECO:0000313" key="11">
    <source>
        <dbReference type="EMBL" id="RTH22947.1"/>
    </source>
</evidence>
<evidence type="ECO:0000259" key="9">
    <source>
        <dbReference type="Pfam" id="PF22148"/>
    </source>
</evidence>
<dbReference type="PRINTS" id="PR00723">
    <property type="entry name" value="SUBTILISIN"/>
</dbReference>
<evidence type="ECO:0000256" key="1">
    <source>
        <dbReference type="ARBA" id="ARBA00011073"/>
    </source>
</evidence>
<feature type="signal peptide" evidence="6">
    <location>
        <begin position="1"/>
        <end position="26"/>
    </location>
</feature>
<dbReference type="Gene3D" id="2.60.120.380">
    <property type="match status" value="1"/>
</dbReference>
<dbReference type="InterPro" id="IPR000209">
    <property type="entry name" value="Peptidase_S8/S53_dom"/>
</dbReference>
<dbReference type="InterPro" id="IPR050131">
    <property type="entry name" value="Peptidase_S8_subtilisin-like"/>
</dbReference>
<evidence type="ECO:0000313" key="12">
    <source>
        <dbReference type="Proteomes" id="UP000287306"/>
    </source>
</evidence>
<dbReference type="InterPro" id="IPR007280">
    <property type="entry name" value="Peptidase_C_arc/bac"/>
</dbReference>
<dbReference type="InterPro" id="IPR036852">
    <property type="entry name" value="Peptidase_S8/S53_dom_sf"/>
</dbReference>
<evidence type="ECO:0000259" key="10">
    <source>
        <dbReference type="Pfam" id="PF24025"/>
    </source>
</evidence>
<dbReference type="AlphaFoldDB" id="A0A430RTM5"/>
<dbReference type="GO" id="GO:0006508">
    <property type="term" value="P:proteolysis"/>
    <property type="evidence" value="ECO:0007669"/>
    <property type="project" value="UniProtKB-KW"/>
</dbReference>
<evidence type="ECO:0000256" key="4">
    <source>
        <dbReference type="ARBA" id="ARBA00022825"/>
    </source>
</evidence>
<dbReference type="PIRSF" id="PIRSF037882">
    <property type="entry name" value="Subtilisin_rel_fervidolysin"/>
    <property type="match status" value="1"/>
</dbReference>
<dbReference type="Gene3D" id="3.30.70.80">
    <property type="entry name" value="Peptidase S8 propeptide/proteinase inhibitor I9"/>
    <property type="match status" value="1"/>
</dbReference>
<dbReference type="Pfam" id="PF04151">
    <property type="entry name" value="PPC"/>
    <property type="match status" value="1"/>
</dbReference>
<evidence type="ECO:0000256" key="6">
    <source>
        <dbReference type="SAM" id="SignalP"/>
    </source>
</evidence>
<dbReference type="Proteomes" id="UP000287306">
    <property type="component" value="Unassembled WGS sequence"/>
</dbReference>
<keyword evidence="3 5" id="KW-0378">Hydrolase</keyword>
<feature type="chain" id="PRO_5019467334" evidence="6">
    <location>
        <begin position="27"/>
        <end position="698"/>
    </location>
</feature>
<feature type="domain" description="Fervidolysin/DR-A0283-like Ig-like" evidence="10">
    <location>
        <begin position="485"/>
        <end position="537"/>
    </location>
</feature>
<sequence length="698" mass="74077">MKRFGWNSWLLALALLALGACTQAPTGQRPTSPTSSTVVEREGVRHLQHQVVVGYADEGALQEAIRRLGATEVGRIPELRAALLSVSQDALKASRTLKGFPGIRYAEPHYAMVTAPKDDPVEKPKASGGGVEALGLRPLGNPSDQILDELPQYALDPRHLDAKAAWDAGYEGQGVVVAIIDDPADVTHPDLAANWAGKAYDPVTNTVYTDAEAWVNFIESLDPANISHGTFVASTVSAAKDGQGIAGLAPSSKFLPVAIFQPDYVGDFYVARGVVWAVNQGAQVLNNSWGGLGYGNLVKEAFDYALANGVVVVASAGNSSKDEVRTPAGYPGIIASVAADGNREKTDFSTYGRHVSSAAPGLDVLLANPTWLGGGYGLISGTSFSGPYTAAAAALVKGACPSATPYQVRRALETTTWEKTFTREKGWGHLNVGNLANLLSQGCTALPVPGSVVRVKVEYFNENGLFPGLFADVMLRGKGLRAGDPDDPTPVYWARTDMNGEAWFHEIAPGEYDIYVAGADLSLTGGLPEERGTFVGTLIATSGSTAANPVFKLVRLNATEVNLNPTDPYEPNDSPSQATPIAYGITTQLAYIFSQPRDFDFFAFTGTAGDEIRARVYAKSSIGGTLDSYLFLLDAAGNVLEENDDLVPGQITDSEITFSLPASGTYYLVVTSYTIASDLAASDNSPFNKYRLELVKTN</sequence>
<feature type="domain" description="Peptidase C-terminal archaeal/bacterial" evidence="8">
    <location>
        <begin position="598"/>
        <end position="672"/>
    </location>
</feature>
<feature type="domain" description="Peptidase S8/S53" evidence="7">
    <location>
        <begin position="172"/>
        <end position="428"/>
    </location>
</feature>
<dbReference type="InterPro" id="IPR017306">
    <property type="entry name" value="Peptidase_S8A_fervidolysi-like"/>
</dbReference>
<comment type="caution">
    <text evidence="11">The sequence shown here is derived from an EMBL/GenBank/DDBJ whole genome shotgun (WGS) entry which is preliminary data.</text>
</comment>
<dbReference type="EMBL" id="PELY01000414">
    <property type="protein sequence ID" value="RTH22947.1"/>
    <property type="molecule type" value="Genomic_DNA"/>
</dbReference>
<comment type="similarity">
    <text evidence="1 5">Belongs to the peptidase S8 family.</text>
</comment>
<evidence type="ECO:0000256" key="3">
    <source>
        <dbReference type="ARBA" id="ARBA00022801"/>
    </source>
</evidence>
<keyword evidence="4 5" id="KW-0720">Serine protease</keyword>
<dbReference type="PANTHER" id="PTHR43806:SF11">
    <property type="entry name" value="CEREVISIN-RELATED"/>
    <property type="match status" value="1"/>
</dbReference>
<dbReference type="PANTHER" id="PTHR43806">
    <property type="entry name" value="PEPTIDASE S8"/>
    <property type="match status" value="1"/>
</dbReference>
<dbReference type="SUPFAM" id="SSF52743">
    <property type="entry name" value="Subtilisin-like"/>
    <property type="match status" value="1"/>
</dbReference>
<dbReference type="PROSITE" id="PS51892">
    <property type="entry name" value="SUBTILASE"/>
    <property type="match status" value="1"/>
</dbReference>
<evidence type="ECO:0000259" key="7">
    <source>
        <dbReference type="Pfam" id="PF00082"/>
    </source>
</evidence>
<keyword evidence="6" id="KW-0732">Signal</keyword>
<feature type="domain" description="Fervidolysin-like N-terminal prodomain" evidence="9">
    <location>
        <begin position="34"/>
        <end position="109"/>
    </location>
</feature>
<dbReference type="InterPro" id="IPR056489">
    <property type="entry name" value="Ig_Fls_DR_A0283-like"/>
</dbReference>
<dbReference type="Pfam" id="PF00082">
    <property type="entry name" value="Peptidase_S8"/>
    <property type="match status" value="1"/>
</dbReference>
<gene>
    <name evidence="11" type="ORF">CSW38_11965</name>
</gene>
<dbReference type="Gene3D" id="3.40.50.200">
    <property type="entry name" value="Peptidase S8/S53 domain"/>
    <property type="match status" value="1"/>
</dbReference>
<dbReference type="InterPro" id="IPR037045">
    <property type="entry name" value="S8pro/Inhibitor_I9_sf"/>
</dbReference>
<protein>
    <submittedName>
        <fullName evidence="11">Serine protease</fullName>
    </submittedName>
</protein>
<dbReference type="InterPro" id="IPR023828">
    <property type="entry name" value="Peptidase_S8_Ser-AS"/>
</dbReference>
<feature type="active site" description="Charge relay system" evidence="5">
    <location>
        <position position="181"/>
    </location>
</feature>
<dbReference type="GO" id="GO:0004252">
    <property type="term" value="F:serine-type endopeptidase activity"/>
    <property type="evidence" value="ECO:0007669"/>
    <property type="project" value="UniProtKB-UniRule"/>
</dbReference>
<accession>A0A430RTM5</accession>
<evidence type="ECO:0000256" key="5">
    <source>
        <dbReference type="PROSITE-ProRule" id="PRU01240"/>
    </source>
</evidence>